<sequence length="103" mass="11313">MFQPTKNVDPSGLLFKAKKTEGCSSRTPTSEPMYLQKTATTTIHTAARHTTVAASADTDQPCNHIAQISMVNNHTVAQNSNRPKDLAIFTRNRVQQELLISST</sequence>
<reference evidence="1" key="1">
    <citation type="submission" date="2023-05" db="EMBL/GenBank/DDBJ databases">
        <title>Nepenthes gracilis genome sequencing.</title>
        <authorList>
            <person name="Fukushima K."/>
        </authorList>
    </citation>
    <scope>NUCLEOTIDE SEQUENCE</scope>
    <source>
        <strain evidence="1">SING2019-196</strain>
    </source>
</reference>
<protein>
    <submittedName>
        <fullName evidence="1">Uncharacterized protein</fullName>
    </submittedName>
</protein>
<name>A0AAD3XG64_NEPGR</name>
<comment type="caution">
    <text evidence="1">The sequence shown here is derived from an EMBL/GenBank/DDBJ whole genome shotgun (WGS) entry which is preliminary data.</text>
</comment>
<evidence type="ECO:0000313" key="1">
    <source>
        <dbReference type="EMBL" id="GMH03388.1"/>
    </source>
</evidence>
<gene>
    <name evidence="1" type="ORF">Nepgr_005227</name>
</gene>
<dbReference type="AlphaFoldDB" id="A0AAD3XG64"/>
<proteinExistence type="predicted"/>
<dbReference type="Proteomes" id="UP001279734">
    <property type="component" value="Unassembled WGS sequence"/>
</dbReference>
<organism evidence="1 2">
    <name type="scientific">Nepenthes gracilis</name>
    <name type="common">Slender pitcher plant</name>
    <dbReference type="NCBI Taxonomy" id="150966"/>
    <lineage>
        <taxon>Eukaryota</taxon>
        <taxon>Viridiplantae</taxon>
        <taxon>Streptophyta</taxon>
        <taxon>Embryophyta</taxon>
        <taxon>Tracheophyta</taxon>
        <taxon>Spermatophyta</taxon>
        <taxon>Magnoliopsida</taxon>
        <taxon>eudicotyledons</taxon>
        <taxon>Gunneridae</taxon>
        <taxon>Pentapetalae</taxon>
        <taxon>Caryophyllales</taxon>
        <taxon>Nepenthaceae</taxon>
        <taxon>Nepenthes</taxon>
    </lineage>
</organism>
<keyword evidence="2" id="KW-1185">Reference proteome</keyword>
<accession>A0AAD3XG64</accession>
<dbReference type="EMBL" id="BSYO01000004">
    <property type="protein sequence ID" value="GMH03388.1"/>
    <property type="molecule type" value="Genomic_DNA"/>
</dbReference>
<evidence type="ECO:0000313" key="2">
    <source>
        <dbReference type="Proteomes" id="UP001279734"/>
    </source>
</evidence>